<dbReference type="EMBL" id="ABEU02000013">
    <property type="protein sequence ID" value="PNR42259.1"/>
    <property type="molecule type" value="Genomic_DNA"/>
</dbReference>
<dbReference type="CDD" id="cd00143">
    <property type="entry name" value="PP2Cc"/>
    <property type="match status" value="1"/>
</dbReference>
<feature type="region of interest" description="Disordered" evidence="1">
    <location>
        <begin position="362"/>
        <end position="394"/>
    </location>
</feature>
<evidence type="ECO:0000313" key="5">
    <source>
        <dbReference type="Proteomes" id="UP000006727"/>
    </source>
</evidence>
<dbReference type="GO" id="GO:0004722">
    <property type="term" value="F:protein serine/threonine phosphatase activity"/>
    <property type="evidence" value="ECO:0000318"/>
    <property type="project" value="GO_Central"/>
</dbReference>
<dbReference type="SUPFAM" id="SSF81606">
    <property type="entry name" value="PP2C-like"/>
    <property type="match status" value="1"/>
</dbReference>
<proteinExistence type="predicted"/>
<reference evidence="3 5" key="2">
    <citation type="journal article" date="2018" name="Plant J.">
        <title>The Physcomitrella patens chromosome-scale assembly reveals moss genome structure and evolution.</title>
        <authorList>
            <person name="Lang D."/>
            <person name="Ullrich K.K."/>
            <person name="Murat F."/>
            <person name="Fuchs J."/>
            <person name="Jenkins J."/>
            <person name="Haas F.B."/>
            <person name="Piednoel M."/>
            <person name="Gundlach H."/>
            <person name="Van Bel M."/>
            <person name="Meyberg R."/>
            <person name="Vives C."/>
            <person name="Morata J."/>
            <person name="Symeonidi A."/>
            <person name="Hiss M."/>
            <person name="Muchero W."/>
            <person name="Kamisugi Y."/>
            <person name="Saleh O."/>
            <person name="Blanc G."/>
            <person name="Decker E.L."/>
            <person name="van Gessel N."/>
            <person name="Grimwood J."/>
            <person name="Hayes R.D."/>
            <person name="Graham S.W."/>
            <person name="Gunter L.E."/>
            <person name="McDaniel S.F."/>
            <person name="Hoernstein S.N.W."/>
            <person name="Larsson A."/>
            <person name="Li F.W."/>
            <person name="Perroud P.F."/>
            <person name="Phillips J."/>
            <person name="Ranjan P."/>
            <person name="Rokshar D.S."/>
            <person name="Rothfels C.J."/>
            <person name="Schneider L."/>
            <person name="Shu S."/>
            <person name="Stevenson D.W."/>
            <person name="Thummler F."/>
            <person name="Tillich M."/>
            <person name="Villarreal Aguilar J.C."/>
            <person name="Widiez T."/>
            <person name="Wong G.K."/>
            <person name="Wymore A."/>
            <person name="Zhang Y."/>
            <person name="Zimmer A.D."/>
            <person name="Quatrano R.S."/>
            <person name="Mayer K.F.X."/>
            <person name="Goodstein D."/>
            <person name="Casacuberta J.M."/>
            <person name="Vandepoele K."/>
            <person name="Reski R."/>
            <person name="Cuming A.C."/>
            <person name="Tuskan G.A."/>
            <person name="Maumus F."/>
            <person name="Salse J."/>
            <person name="Schmutz J."/>
            <person name="Rensing S.A."/>
        </authorList>
    </citation>
    <scope>NUCLEOTIDE SEQUENCE [LARGE SCALE GENOMIC DNA]</scope>
    <source>
        <strain evidence="4 5">cv. Gransden 2004</strain>
    </source>
</reference>
<dbReference type="InterPro" id="IPR001932">
    <property type="entry name" value="PPM-type_phosphatase-like_dom"/>
</dbReference>
<evidence type="ECO:0000313" key="3">
    <source>
        <dbReference type="EMBL" id="PNR42259.1"/>
    </source>
</evidence>
<dbReference type="PROSITE" id="PS51746">
    <property type="entry name" value="PPM_2"/>
    <property type="match status" value="1"/>
</dbReference>
<dbReference type="Pfam" id="PF00481">
    <property type="entry name" value="PP2C"/>
    <property type="match status" value="1"/>
</dbReference>
<organism evidence="3">
    <name type="scientific">Physcomitrium patens</name>
    <name type="common">Spreading-leaved earth moss</name>
    <name type="synonym">Physcomitrella patens</name>
    <dbReference type="NCBI Taxonomy" id="3218"/>
    <lineage>
        <taxon>Eukaryota</taxon>
        <taxon>Viridiplantae</taxon>
        <taxon>Streptophyta</taxon>
        <taxon>Embryophyta</taxon>
        <taxon>Bryophyta</taxon>
        <taxon>Bryophytina</taxon>
        <taxon>Bryopsida</taxon>
        <taxon>Funariidae</taxon>
        <taxon>Funariales</taxon>
        <taxon>Funariaceae</taxon>
        <taxon>Physcomitrium</taxon>
    </lineage>
</organism>
<protein>
    <recommendedName>
        <fullName evidence="2">PPM-type phosphatase domain-containing protein</fullName>
    </recommendedName>
</protein>
<reference evidence="4" key="3">
    <citation type="submission" date="2020-12" db="UniProtKB">
        <authorList>
            <consortium name="EnsemblPlants"/>
        </authorList>
    </citation>
    <scope>IDENTIFICATION</scope>
</reference>
<dbReference type="PaxDb" id="3218-PP1S52_199V6.1"/>
<dbReference type="Proteomes" id="UP000006727">
    <property type="component" value="Chromosome 13"/>
</dbReference>
<reference evidence="3 5" key="1">
    <citation type="journal article" date="2008" name="Science">
        <title>The Physcomitrella genome reveals evolutionary insights into the conquest of land by plants.</title>
        <authorList>
            <person name="Rensing S."/>
            <person name="Lang D."/>
            <person name="Zimmer A."/>
            <person name="Terry A."/>
            <person name="Salamov A."/>
            <person name="Shapiro H."/>
            <person name="Nishiyama T."/>
            <person name="Perroud P.-F."/>
            <person name="Lindquist E."/>
            <person name="Kamisugi Y."/>
            <person name="Tanahashi T."/>
            <person name="Sakakibara K."/>
            <person name="Fujita T."/>
            <person name="Oishi K."/>
            <person name="Shin-I T."/>
            <person name="Kuroki Y."/>
            <person name="Toyoda A."/>
            <person name="Suzuki Y."/>
            <person name="Hashimoto A."/>
            <person name="Yamaguchi K."/>
            <person name="Sugano A."/>
            <person name="Kohara Y."/>
            <person name="Fujiyama A."/>
            <person name="Anterola A."/>
            <person name="Aoki S."/>
            <person name="Ashton N."/>
            <person name="Barbazuk W.B."/>
            <person name="Barker E."/>
            <person name="Bennetzen J."/>
            <person name="Bezanilla M."/>
            <person name="Blankenship R."/>
            <person name="Cho S.H."/>
            <person name="Dutcher S."/>
            <person name="Estelle M."/>
            <person name="Fawcett J.A."/>
            <person name="Gundlach H."/>
            <person name="Hanada K."/>
            <person name="Heyl A."/>
            <person name="Hicks K.A."/>
            <person name="Hugh J."/>
            <person name="Lohr M."/>
            <person name="Mayer K."/>
            <person name="Melkozernov A."/>
            <person name="Murata T."/>
            <person name="Nelson D."/>
            <person name="Pils B."/>
            <person name="Prigge M."/>
            <person name="Reiss B."/>
            <person name="Renner T."/>
            <person name="Rombauts S."/>
            <person name="Rushton P."/>
            <person name="Sanderfoot A."/>
            <person name="Schween G."/>
            <person name="Shiu S.-H."/>
            <person name="Stueber K."/>
            <person name="Theodoulou F.L."/>
            <person name="Tu H."/>
            <person name="Van de Peer Y."/>
            <person name="Verrier P.J."/>
            <person name="Waters E."/>
            <person name="Wood A."/>
            <person name="Yang L."/>
            <person name="Cove D."/>
            <person name="Cuming A."/>
            <person name="Hasebe M."/>
            <person name="Lucas S."/>
            <person name="Mishler D.B."/>
            <person name="Reski R."/>
            <person name="Grigoriev I."/>
            <person name="Quatrano R.S."/>
            <person name="Boore J.L."/>
        </authorList>
    </citation>
    <scope>NUCLEOTIDE SEQUENCE [LARGE SCALE GENOMIC DNA]</scope>
    <source>
        <strain evidence="4 5">cv. Gransden 2004</strain>
    </source>
</reference>
<dbReference type="EnsemblPlants" id="Pp3c13_7440V3.1">
    <property type="protein sequence ID" value="Pp3c13_7440V3.1"/>
    <property type="gene ID" value="Pp3c13_7440"/>
</dbReference>
<dbReference type="Gramene" id="Pp3c13_7440V3.1">
    <property type="protein sequence ID" value="Pp3c13_7440V3.1"/>
    <property type="gene ID" value="Pp3c13_7440"/>
</dbReference>
<dbReference type="GO" id="GO:1902531">
    <property type="term" value="P:regulation of intracellular signal transduction"/>
    <property type="evidence" value="ECO:0000318"/>
    <property type="project" value="GO_Central"/>
</dbReference>
<evidence type="ECO:0000313" key="4">
    <source>
        <dbReference type="EnsemblPlants" id="Pp3c13_7440V3.1"/>
    </source>
</evidence>
<accession>A0A2K1JL68</accession>
<evidence type="ECO:0000259" key="2">
    <source>
        <dbReference type="PROSITE" id="PS51746"/>
    </source>
</evidence>
<dbReference type="InterPro" id="IPR015655">
    <property type="entry name" value="PP2C"/>
</dbReference>
<dbReference type="Gene3D" id="3.60.40.10">
    <property type="entry name" value="PPM-type phosphatase domain"/>
    <property type="match status" value="1"/>
</dbReference>
<sequence length="394" mass="42511">MVRTGFGWLEARSARSAPTSQMRKTLKKCCCFASLMELCVRASVEGRRAHHLVTLSSLFNKGTQPTIKANKPSVSYGQALQAKKEEDFVIVKTNCQRIPGDGSSTYDAFAVLDGHNGSAAGAFTKENLLNNVVNAVPSGLSRDEWLAALPRAMVAGFVKTDKDWRSKGIFSGTTVTLVIVDGYIVTCACVGDSRCVLDAQGIVTALTIDHRFDTNEEECERVVASGGQVARLHPYGCDIGPLRSWPGGICLSRTIGDVDAGEHIVPVPHVKQIKLSPGGGRLIIASDGVWDALTSEKAAKVCRGEKHPEVAAKNIVKEVIKVQGLRDDTTCLVVDIVPPGRASRSFAPAVRKQMMVMRFLRRTRSKKGSGSGAPMEELFEESSATLSERLRPVT</sequence>
<dbReference type="SMART" id="SM00332">
    <property type="entry name" value="PP2Cc"/>
    <property type="match status" value="1"/>
</dbReference>
<name>A0A2K1JL68_PHYPA</name>
<gene>
    <name evidence="4" type="primary">LOC112290835</name>
    <name evidence="3" type="ORF">PHYPA_017088</name>
</gene>
<dbReference type="InterPro" id="IPR036457">
    <property type="entry name" value="PPM-type-like_dom_sf"/>
</dbReference>
<feature type="domain" description="PPM-type phosphatase" evidence="2">
    <location>
        <begin position="68"/>
        <end position="336"/>
    </location>
</feature>
<dbReference type="AlphaFoldDB" id="A0A2K1JL68"/>
<evidence type="ECO:0000256" key="1">
    <source>
        <dbReference type="SAM" id="MobiDB-lite"/>
    </source>
</evidence>
<dbReference type="PANTHER" id="PTHR47992">
    <property type="entry name" value="PROTEIN PHOSPHATASE"/>
    <property type="match status" value="1"/>
</dbReference>
<dbReference type="FunFam" id="3.60.40.10:FF:000137">
    <property type="entry name" value="Calmodulin-binding protein phosphatase"/>
    <property type="match status" value="1"/>
</dbReference>
<keyword evidence="5" id="KW-1185">Reference proteome</keyword>